<evidence type="ECO:0000313" key="1">
    <source>
        <dbReference type="EMBL" id="KAJ3551133.1"/>
    </source>
</evidence>
<name>A0ACC1T1N1_9APHY</name>
<reference evidence="1" key="1">
    <citation type="submission" date="2022-07" db="EMBL/GenBank/DDBJ databases">
        <title>Genome Sequence of Phlebia brevispora.</title>
        <authorList>
            <person name="Buettner E."/>
        </authorList>
    </citation>
    <scope>NUCLEOTIDE SEQUENCE</scope>
    <source>
        <strain evidence="1">MPL23</strain>
    </source>
</reference>
<evidence type="ECO:0000313" key="2">
    <source>
        <dbReference type="Proteomes" id="UP001148662"/>
    </source>
</evidence>
<keyword evidence="2" id="KW-1185">Reference proteome</keyword>
<comment type="caution">
    <text evidence="1">The sequence shown here is derived from an EMBL/GenBank/DDBJ whole genome shotgun (WGS) entry which is preliminary data.</text>
</comment>
<organism evidence="1 2">
    <name type="scientific">Phlebia brevispora</name>
    <dbReference type="NCBI Taxonomy" id="194682"/>
    <lineage>
        <taxon>Eukaryota</taxon>
        <taxon>Fungi</taxon>
        <taxon>Dikarya</taxon>
        <taxon>Basidiomycota</taxon>
        <taxon>Agaricomycotina</taxon>
        <taxon>Agaricomycetes</taxon>
        <taxon>Polyporales</taxon>
        <taxon>Meruliaceae</taxon>
        <taxon>Phlebia</taxon>
    </lineage>
</organism>
<dbReference type="Proteomes" id="UP001148662">
    <property type="component" value="Unassembled WGS sequence"/>
</dbReference>
<accession>A0ACC1T1N1</accession>
<sequence>MFAAIFAAELDIANKVPAHFAPFDHGSAAATSRRGTFALGSMWWNRPDWPHWATYALDYRPTRTNMTAQSEALLSSIRFLTHAIHSDYNTSVYARPLVTLSSHGNMLLKLLSCALSLAYAGALAAAGAILVPSPIASSPPAATATPTEVPGWAQCGGLGWTGTPGCPSVIPPDWQVTHHHFSTPGPGRFSCFLRDHDVKDPDGGYSTQERRPVRPAFISVIVLKT</sequence>
<proteinExistence type="predicted"/>
<gene>
    <name evidence="1" type="ORF">NM688_g4905</name>
</gene>
<protein>
    <submittedName>
        <fullName evidence="1">Uncharacterized protein</fullName>
    </submittedName>
</protein>
<dbReference type="EMBL" id="JANHOG010000857">
    <property type="protein sequence ID" value="KAJ3551133.1"/>
    <property type="molecule type" value="Genomic_DNA"/>
</dbReference>